<gene>
    <name evidence="3" type="ORF">CXB51_025769</name>
</gene>
<dbReference type="Proteomes" id="UP000701853">
    <property type="component" value="Chromosome 10"/>
</dbReference>
<evidence type="ECO:0008006" key="5">
    <source>
        <dbReference type="Google" id="ProtNLM"/>
    </source>
</evidence>
<feature type="transmembrane region" description="Helical" evidence="2">
    <location>
        <begin position="101"/>
        <end position="123"/>
    </location>
</feature>
<feature type="region of interest" description="Disordered" evidence="1">
    <location>
        <begin position="8"/>
        <end position="43"/>
    </location>
</feature>
<organism evidence="3 4">
    <name type="scientific">Gossypium anomalum</name>
    <dbReference type="NCBI Taxonomy" id="47600"/>
    <lineage>
        <taxon>Eukaryota</taxon>
        <taxon>Viridiplantae</taxon>
        <taxon>Streptophyta</taxon>
        <taxon>Embryophyta</taxon>
        <taxon>Tracheophyta</taxon>
        <taxon>Spermatophyta</taxon>
        <taxon>Magnoliopsida</taxon>
        <taxon>eudicotyledons</taxon>
        <taxon>Gunneridae</taxon>
        <taxon>Pentapetalae</taxon>
        <taxon>rosids</taxon>
        <taxon>malvids</taxon>
        <taxon>Malvales</taxon>
        <taxon>Malvaceae</taxon>
        <taxon>Malvoideae</taxon>
        <taxon>Gossypium</taxon>
    </lineage>
</organism>
<protein>
    <recommendedName>
        <fullName evidence="5">Ribosomal protein L34e superfamily protein</fullName>
    </recommendedName>
</protein>
<proteinExistence type="predicted"/>
<keyword evidence="4" id="KW-1185">Reference proteome</keyword>
<accession>A0A8J5YAQ2</accession>
<dbReference type="PANTHER" id="PTHR47479">
    <property type="entry name" value="OS05G0393200 PROTEIN"/>
    <property type="match status" value="1"/>
</dbReference>
<comment type="caution">
    <text evidence="3">The sequence shown here is derived from an EMBL/GenBank/DDBJ whole genome shotgun (WGS) entry which is preliminary data.</text>
</comment>
<feature type="compositionally biased region" description="Basic residues" evidence="1">
    <location>
        <begin position="32"/>
        <end position="43"/>
    </location>
</feature>
<name>A0A8J5YAQ2_9ROSI</name>
<evidence type="ECO:0000256" key="2">
    <source>
        <dbReference type="SAM" id="Phobius"/>
    </source>
</evidence>
<keyword evidence="2" id="KW-1133">Transmembrane helix</keyword>
<feature type="compositionally biased region" description="Low complexity" evidence="1">
    <location>
        <begin position="8"/>
        <end position="29"/>
    </location>
</feature>
<keyword evidence="2" id="KW-0472">Membrane</keyword>
<dbReference type="AlphaFoldDB" id="A0A8J5YAQ2"/>
<dbReference type="PANTHER" id="PTHR47479:SF2">
    <property type="entry name" value="OS05G0393200 PROTEIN"/>
    <property type="match status" value="1"/>
</dbReference>
<reference evidence="3 4" key="1">
    <citation type="journal article" date="2021" name="bioRxiv">
        <title>The Gossypium anomalum genome as a resource for cotton improvement and evolutionary analysis of hybrid incompatibility.</title>
        <authorList>
            <person name="Grover C.E."/>
            <person name="Yuan D."/>
            <person name="Arick M.A."/>
            <person name="Miller E.R."/>
            <person name="Hu G."/>
            <person name="Peterson D.G."/>
            <person name="Wendel J.F."/>
            <person name="Udall J.A."/>
        </authorList>
    </citation>
    <scope>NUCLEOTIDE SEQUENCE [LARGE SCALE GENOMIC DNA]</scope>
    <source>
        <strain evidence="3">JFW-Udall</strain>
        <tissue evidence="3">Leaf</tissue>
    </source>
</reference>
<evidence type="ECO:0000256" key="1">
    <source>
        <dbReference type="SAM" id="MobiDB-lite"/>
    </source>
</evidence>
<sequence length="331" mass="36774">MLDLLIMPPSSKSTATASSTPGTATSSATKLTGHHHHHHQNHHSHSPLLLCKHSPSATLDLLILILVLFSGTFLLSSYFSYLFHSLSLLLSPLLSTQSASFSLPFVSYLLGCTLFFVTTLISIEFCCGSRSRKCEKPGCKGLKKALEFDLQLQTEDCVKNGSKEIDRLPWKGGSEGNPDYECLRAELRKMAPPNGRAVLLFRARCGCPIAKLEGWGPKRGRRHKNKSCIYDVLVLCCEFVTFMSKSSHYISTFDIIGKLIVNASSLKFLTFHSKGCLHCLSINLGKLTLYIAVIRPFKLWRQFKCNVFLEGIHLTWHFGGLASSAQNGDHR</sequence>
<feature type="transmembrane region" description="Helical" evidence="2">
    <location>
        <begin position="61"/>
        <end position="81"/>
    </location>
</feature>
<dbReference type="InterPro" id="IPR044196">
    <property type="entry name" value="At5g19025-like"/>
</dbReference>
<keyword evidence="2" id="KW-0812">Transmembrane</keyword>
<evidence type="ECO:0000313" key="3">
    <source>
        <dbReference type="EMBL" id="KAG8481064.1"/>
    </source>
</evidence>
<evidence type="ECO:0000313" key="4">
    <source>
        <dbReference type="Proteomes" id="UP000701853"/>
    </source>
</evidence>
<dbReference type="OrthoDB" id="1925408at2759"/>
<dbReference type="EMBL" id="JAHUZN010000010">
    <property type="protein sequence ID" value="KAG8481064.1"/>
    <property type="molecule type" value="Genomic_DNA"/>
</dbReference>